<dbReference type="PANTHER" id="PTHR46308">
    <property type="entry name" value="MATH (MEPRIN-ASSOCIATED TRAF HOMOLOGY) DOMAIN CONTAINING"/>
    <property type="match status" value="1"/>
</dbReference>
<dbReference type="Gene3D" id="2.60.210.10">
    <property type="entry name" value="Apoptosis, Tumor Necrosis Factor Receptor Associated Protein 2, Chain A"/>
    <property type="match status" value="1"/>
</dbReference>
<proteinExistence type="predicted"/>
<gene>
    <name evidence="3" type="primary">Cnig_chr_II.g7078</name>
    <name evidence="3" type="ORF">B9Z55_007078</name>
</gene>
<feature type="domain" description="MATH" evidence="2">
    <location>
        <begin position="111"/>
        <end position="227"/>
    </location>
</feature>
<dbReference type="EMBL" id="PDUG01000002">
    <property type="protein sequence ID" value="PIC47899.1"/>
    <property type="molecule type" value="Genomic_DNA"/>
</dbReference>
<keyword evidence="4" id="KW-1185">Reference proteome</keyword>
<dbReference type="Proteomes" id="UP000230233">
    <property type="component" value="Chromosome II"/>
</dbReference>
<evidence type="ECO:0000259" key="2">
    <source>
        <dbReference type="PROSITE" id="PS50144"/>
    </source>
</evidence>
<name>A0A2G5V7Y7_9PELO</name>
<evidence type="ECO:0000256" key="1">
    <source>
        <dbReference type="SAM" id="MobiDB-lite"/>
    </source>
</evidence>
<dbReference type="PANTHER" id="PTHR46308:SF1">
    <property type="entry name" value="MATH DOMAIN-CONTAINING PROTEIN"/>
    <property type="match status" value="1"/>
</dbReference>
<dbReference type="AlphaFoldDB" id="A0A2G5V7Y7"/>
<dbReference type="SMART" id="SM00061">
    <property type="entry name" value="MATH"/>
    <property type="match status" value="1"/>
</dbReference>
<dbReference type="CDD" id="cd00121">
    <property type="entry name" value="MATH"/>
    <property type="match status" value="1"/>
</dbReference>
<accession>A0A2G5V7Y7</accession>
<sequence>MADNESGTGDISQSDLLSENQNLRAQKDEIWKQIGLKIDAQTEKLTEHGQKFNEISEKLQSMEKLISKISKVDEDVEPKENSNQDVKTPEKLPNTIDSNVSKNSVPVSEKRFVLKHVFKNVENFVEEGCNDSVSENHFNVDSFIRLKRADNHLAFYVFIHGPKKATKWAVQTKINVKIDGPKQKSKVAHFDLCYETDAGYGFPEFLKWDEMKNEYLIDGSLTVEAHVQKQIF</sequence>
<feature type="region of interest" description="Disordered" evidence="1">
    <location>
        <begin position="70"/>
        <end position="102"/>
    </location>
</feature>
<comment type="caution">
    <text evidence="3">The sequence shown here is derived from an EMBL/GenBank/DDBJ whole genome shotgun (WGS) entry which is preliminary data.</text>
</comment>
<evidence type="ECO:0000313" key="4">
    <source>
        <dbReference type="Proteomes" id="UP000230233"/>
    </source>
</evidence>
<dbReference type="OrthoDB" id="5903958at2759"/>
<dbReference type="PROSITE" id="PS50144">
    <property type="entry name" value="MATH"/>
    <property type="match status" value="1"/>
</dbReference>
<evidence type="ECO:0000313" key="3">
    <source>
        <dbReference type="EMBL" id="PIC47899.1"/>
    </source>
</evidence>
<organism evidence="3 4">
    <name type="scientific">Caenorhabditis nigoni</name>
    <dbReference type="NCBI Taxonomy" id="1611254"/>
    <lineage>
        <taxon>Eukaryota</taxon>
        <taxon>Metazoa</taxon>
        <taxon>Ecdysozoa</taxon>
        <taxon>Nematoda</taxon>
        <taxon>Chromadorea</taxon>
        <taxon>Rhabditida</taxon>
        <taxon>Rhabditina</taxon>
        <taxon>Rhabditomorpha</taxon>
        <taxon>Rhabditoidea</taxon>
        <taxon>Rhabditidae</taxon>
        <taxon>Peloderinae</taxon>
        <taxon>Caenorhabditis</taxon>
    </lineage>
</organism>
<dbReference type="Pfam" id="PF00917">
    <property type="entry name" value="MATH"/>
    <property type="match status" value="1"/>
</dbReference>
<dbReference type="InterPro" id="IPR002083">
    <property type="entry name" value="MATH/TRAF_dom"/>
</dbReference>
<protein>
    <recommendedName>
        <fullName evidence="2">MATH domain-containing protein</fullName>
    </recommendedName>
</protein>
<reference evidence="4" key="1">
    <citation type="submission" date="2017-10" db="EMBL/GenBank/DDBJ databases">
        <title>Rapid genome shrinkage in a self-fertile nematode reveals novel sperm competition proteins.</title>
        <authorList>
            <person name="Yin D."/>
            <person name="Schwarz E.M."/>
            <person name="Thomas C.G."/>
            <person name="Felde R.L."/>
            <person name="Korf I.F."/>
            <person name="Cutter A.D."/>
            <person name="Schartner C.M."/>
            <person name="Ralston E.J."/>
            <person name="Meyer B.J."/>
            <person name="Haag E.S."/>
        </authorList>
    </citation>
    <scope>NUCLEOTIDE SEQUENCE [LARGE SCALE GENOMIC DNA]</scope>
    <source>
        <strain evidence="4">JU1422</strain>
    </source>
</reference>
<dbReference type="InterPro" id="IPR008974">
    <property type="entry name" value="TRAF-like"/>
</dbReference>
<dbReference type="SUPFAM" id="SSF49599">
    <property type="entry name" value="TRAF domain-like"/>
    <property type="match status" value="1"/>
</dbReference>
<feature type="compositionally biased region" description="Basic and acidic residues" evidence="1">
    <location>
        <begin position="70"/>
        <end position="90"/>
    </location>
</feature>
<feature type="region of interest" description="Disordered" evidence="1">
    <location>
        <begin position="1"/>
        <end position="20"/>
    </location>
</feature>